<evidence type="ECO:0000259" key="1">
    <source>
        <dbReference type="PROSITE" id="PS51186"/>
    </source>
</evidence>
<evidence type="ECO:0000313" key="2">
    <source>
        <dbReference type="EMBL" id="TFF25319.1"/>
    </source>
</evidence>
<dbReference type="Gene3D" id="3.40.630.30">
    <property type="match status" value="1"/>
</dbReference>
<dbReference type="Pfam" id="PF13508">
    <property type="entry name" value="Acetyltransf_7"/>
    <property type="match status" value="1"/>
</dbReference>
<dbReference type="EMBL" id="SOZD01000002">
    <property type="protein sequence ID" value="TFF25319.1"/>
    <property type="molecule type" value="Genomic_DNA"/>
</dbReference>
<dbReference type="CDD" id="cd04301">
    <property type="entry name" value="NAT_SF"/>
    <property type="match status" value="1"/>
</dbReference>
<accession>A0A4Y8RP11</accession>
<comment type="caution">
    <text evidence="2">The sequence shown here is derived from an EMBL/GenBank/DDBJ whole genome shotgun (WGS) entry which is preliminary data.</text>
</comment>
<dbReference type="PROSITE" id="PS51186">
    <property type="entry name" value="GNAT"/>
    <property type="match status" value="1"/>
</dbReference>
<dbReference type="InterPro" id="IPR016181">
    <property type="entry name" value="Acyl_CoA_acyltransferase"/>
</dbReference>
<dbReference type="GO" id="GO:0016747">
    <property type="term" value="F:acyltransferase activity, transferring groups other than amino-acyl groups"/>
    <property type="evidence" value="ECO:0007669"/>
    <property type="project" value="InterPro"/>
</dbReference>
<sequence length="171" mass="18282">MAEAVHIRPETPADSAVIGALTEAAFRDAPYSDGSEAAIVERLRQSETMIPSLVAVDEDGGIMGHVAFSPVTIESGEKGWYGLGPISVWPQLQRRGIGSALIVDGLRRLEGIGARGCVLIGDPAFYARFGFASDPELTYRGLPTRNVQRLVFMPPVPKGEITYHAAFEAAA</sequence>
<keyword evidence="3" id="KW-1185">Reference proteome</keyword>
<gene>
    <name evidence="2" type="ORF">E3C22_08125</name>
</gene>
<proteinExistence type="predicted"/>
<dbReference type="SUPFAM" id="SSF55729">
    <property type="entry name" value="Acyl-CoA N-acyltransferases (Nat)"/>
    <property type="match status" value="1"/>
</dbReference>
<dbReference type="AlphaFoldDB" id="A0A4Y8RP11"/>
<organism evidence="2 3">
    <name type="scientific">Jiella endophytica</name>
    <dbReference type="NCBI Taxonomy" id="2558362"/>
    <lineage>
        <taxon>Bacteria</taxon>
        <taxon>Pseudomonadati</taxon>
        <taxon>Pseudomonadota</taxon>
        <taxon>Alphaproteobacteria</taxon>
        <taxon>Hyphomicrobiales</taxon>
        <taxon>Aurantimonadaceae</taxon>
        <taxon>Jiella</taxon>
    </lineage>
</organism>
<dbReference type="OrthoDB" id="9797178at2"/>
<feature type="domain" description="N-acetyltransferase" evidence="1">
    <location>
        <begin position="5"/>
        <end position="151"/>
    </location>
</feature>
<dbReference type="RefSeq" id="WP_134761488.1">
    <property type="nucleotide sequence ID" value="NZ_SOZD01000002.1"/>
</dbReference>
<dbReference type="Proteomes" id="UP000298179">
    <property type="component" value="Unassembled WGS sequence"/>
</dbReference>
<name>A0A4Y8RP11_9HYPH</name>
<keyword evidence="2" id="KW-0808">Transferase</keyword>
<reference evidence="2 3" key="1">
    <citation type="submission" date="2019-03" db="EMBL/GenBank/DDBJ databases">
        <title>Jiella endophytica sp. nov., a novel endophytic bacterium isolated from root of Ficus microcarpa Linn. f.</title>
        <authorList>
            <person name="Tuo L."/>
        </authorList>
    </citation>
    <scope>NUCLEOTIDE SEQUENCE [LARGE SCALE GENOMIC DNA]</scope>
    <source>
        <strain evidence="2 3">CBS5Q-3</strain>
    </source>
</reference>
<dbReference type="InterPro" id="IPR000182">
    <property type="entry name" value="GNAT_dom"/>
</dbReference>
<evidence type="ECO:0000313" key="3">
    <source>
        <dbReference type="Proteomes" id="UP000298179"/>
    </source>
</evidence>
<protein>
    <submittedName>
        <fullName evidence="2">N-acetyltransferase</fullName>
    </submittedName>
</protein>